<protein>
    <submittedName>
        <fullName evidence="4">Sporulation and cell division repeat protein</fullName>
    </submittedName>
</protein>
<dbReference type="OrthoDB" id="2473397at2"/>
<evidence type="ECO:0000313" key="5">
    <source>
        <dbReference type="Proteomes" id="UP000005697"/>
    </source>
</evidence>
<accession>F0F6I9</accession>
<proteinExistence type="predicted"/>
<keyword evidence="2" id="KW-0732">Signal</keyword>
<comment type="caution">
    <text evidence="4">The sequence shown here is derived from an EMBL/GenBank/DDBJ whole genome shotgun (WGS) entry which is preliminary data.</text>
</comment>
<feature type="compositionally biased region" description="Basic and acidic residues" evidence="1">
    <location>
        <begin position="50"/>
        <end position="59"/>
    </location>
</feature>
<gene>
    <name evidence="4" type="ORF">HMPREF9141_1211</name>
</gene>
<dbReference type="HOGENOM" id="CLU_106289_0_0_10"/>
<dbReference type="STRING" id="888743.HMPREF9141_1211"/>
<evidence type="ECO:0000256" key="1">
    <source>
        <dbReference type="SAM" id="MobiDB-lite"/>
    </source>
</evidence>
<evidence type="ECO:0000256" key="2">
    <source>
        <dbReference type="SAM" id="SignalP"/>
    </source>
</evidence>
<dbReference type="Proteomes" id="UP000005697">
    <property type="component" value="Unassembled WGS sequence"/>
</dbReference>
<feature type="signal peptide" evidence="2">
    <location>
        <begin position="1"/>
        <end position="20"/>
    </location>
</feature>
<keyword evidence="4" id="KW-0132">Cell division</keyword>
<keyword evidence="4" id="KW-0131">Cell cycle</keyword>
<feature type="domain" description="SPOR" evidence="3">
    <location>
        <begin position="135"/>
        <end position="205"/>
    </location>
</feature>
<dbReference type="InterPro" id="IPR007730">
    <property type="entry name" value="SPOR-like_dom"/>
</dbReference>
<organism evidence="4 5">
    <name type="scientific">Prevotella multiformis DSM 16608</name>
    <dbReference type="NCBI Taxonomy" id="888743"/>
    <lineage>
        <taxon>Bacteria</taxon>
        <taxon>Pseudomonadati</taxon>
        <taxon>Bacteroidota</taxon>
        <taxon>Bacteroidia</taxon>
        <taxon>Bacteroidales</taxon>
        <taxon>Prevotellaceae</taxon>
        <taxon>Prevotella</taxon>
    </lineage>
</organism>
<feature type="compositionally biased region" description="Basic and acidic residues" evidence="1">
    <location>
        <begin position="76"/>
        <end position="85"/>
    </location>
</feature>
<dbReference type="GO" id="GO:0051301">
    <property type="term" value="P:cell division"/>
    <property type="evidence" value="ECO:0007669"/>
    <property type="project" value="UniProtKB-KW"/>
</dbReference>
<keyword evidence="5" id="KW-1185">Reference proteome</keyword>
<name>F0F6I9_9BACT</name>
<feature type="chain" id="PRO_5003247195" evidence="2">
    <location>
        <begin position="21"/>
        <end position="224"/>
    </location>
</feature>
<dbReference type="RefSeq" id="WP_007368741.1">
    <property type="nucleotide sequence ID" value="NZ_GL872283.1"/>
</dbReference>
<evidence type="ECO:0000259" key="3">
    <source>
        <dbReference type="Pfam" id="PF05036"/>
    </source>
</evidence>
<feature type="region of interest" description="Disordered" evidence="1">
    <location>
        <begin position="38"/>
        <end position="67"/>
    </location>
</feature>
<reference evidence="4 5" key="1">
    <citation type="submission" date="2011-01" db="EMBL/GenBank/DDBJ databases">
        <authorList>
            <person name="Muzny D."/>
            <person name="Qin X."/>
            <person name="Deng J."/>
            <person name="Jiang H."/>
            <person name="Liu Y."/>
            <person name="Qu J."/>
            <person name="Song X.-Z."/>
            <person name="Zhang L."/>
            <person name="Thornton R."/>
            <person name="Coyle M."/>
            <person name="Francisco L."/>
            <person name="Jackson L."/>
            <person name="Javaid M."/>
            <person name="Korchina V."/>
            <person name="Kovar C."/>
            <person name="Mata R."/>
            <person name="Mathew T."/>
            <person name="Ngo R."/>
            <person name="Nguyen L."/>
            <person name="Nguyen N."/>
            <person name="Okwuonu G."/>
            <person name="Ongeri F."/>
            <person name="Pham C."/>
            <person name="Simmons D."/>
            <person name="Wilczek-Boney K."/>
            <person name="Hale W."/>
            <person name="Jakkamsetti A."/>
            <person name="Pham P."/>
            <person name="Ruth R."/>
            <person name="San Lucas F."/>
            <person name="Warren J."/>
            <person name="Zhang J."/>
            <person name="Zhao Z."/>
            <person name="Zhou C."/>
            <person name="Zhu D."/>
            <person name="Lee S."/>
            <person name="Bess C."/>
            <person name="Blankenburg K."/>
            <person name="Forbes L."/>
            <person name="Fu Q."/>
            <person name="Gubbala S."/>
            <person name="Hirani K."/>
            <person name="Jayaseelan J.C."/>
            <person name="Lara F."/>
            <person name="Munidasa M."/>
            <person name="Palculict T."/>
            <person name="Patil S."/>
            <person name="Pu L.-L."/>
            <person name="Saada N."/>
            <person name="Tang L."/>
            <person name="Weissenberger G."/>
            <person name="Zhu Y."/>
            <person name="Hemphill L."/>
            <person name="Shang Y."/>
            <person name="Youmans B."/>
            <person name="Ayvaz T."/>
            <person name="Ross M."/>
            <person name="Santibanez J."/>
            <person name="Aqrawi P."/>
            <person name="Gross S."/>
            <person name="Joshi V."/>
            <person name="Fowler G."/>
            <person name="Nazareth L."/>
            <person name="Reid J."/>
            <person name="Worley K."/>
            <person name="Petrosino J."/>
            <person name="Highlander S."/>
            <person name="Gibbs R."/>
        </authorList>
    </citation>
    <scope>NUCLEOTIDE SEQUENCE [LARGE SCALE GENOMIC DNA]</scope>
    <source>
        <strain evidence="4 5">DSM 16608</strain>
    </source>
</reference>
<evidence type="ECO:0000313" key="4">
    <source>
        <dbReference type="EMBL" id="EGC20271.1"/>
    </source>
</evidence>
<dbReference type="Pfam" id="PF05036">
    <property type="entry name" value="SPOR"/>
    <property type="match status" value="1"/>
</dbReference>
<feature type="compositionally biased region" description="Basic residues" evidence="1">
    <location>
        <begin position="40"/>
        <end position="49"/>
    </location>
</feature>
<dbReference type="EMBL" id="AEWX01000017">
    <property type="protein sequence ID" value="EGC20271.1"/>
    <property type="molecule type" value="Genomic_DNA"/>
</dbReference>
<dbReference type="AlphaFoldDB" id="F0F6I9"/>
<feature type="region of interest" description="Disordered" evidence="1">
    <location>
        <begin position="74"/>
        <end position="93"/>
    </location>
</feature>
<sequence>MRRLLTIIVFMLTAVAAADAQGSVTVTQSAEIDALVNGKKPAKKTNKDRKKVESQRETTRPAVKPQETRQLAVPKLNDHKPEIARPDNSTLQPREAVRTKLVKRLVRRPHVPAPDEMEDTRLVTRRVRKGIKKVRGFRVQVFSGGNTRIAHQQADKAGQKAKELFPEQPVYVHFYPPRWMCLVGNFTSYDTARRVMRAIRKGGYPHANVIRTMVTIKTSQFVDN</sequence>
<dbReference type="GO" id="GO:0042834">
    <property type="term" value="F:peptidoglycan binding"/>
    <property type="evidence" value="ECO:0007669"/>
    <property type="project" value="InterPro"/>
</dbReference>